<sequence length="1129" mass="126581">MNYLDRMEREREETPVTEPSTPSMKWVSLHTHSTFSHGDGYRSPKAHVERVVELGMDALALTEHRNVSSHAQLEQAANAAGIKPIFGVEFDVAHPDEPRRRHFHQTVLAMNQEGYRNLNRLVGLAWEQTKYVPRLHTNQILNPELTQGLIVTSGCADSWISCTLLGGKSLGDRRDDWDDESVDETRALISRFVKCYGDRFYLEMQMFPELERAVLLNQFFGDVAAADGIPTVATADVHYPYPEQNAIQRMLHAAHRGGTVSTQDADWEYDVRLTYPESDEQCVEKLMACDLDPMEAQAAVDGAREIADRCNVELPKSERTVFVARGKQMSAADRLKQWINDGIEFRAENDERFAQRFDSDPDRYVERVRYEFSLIEPKGFCDYFLVTADLVVWAKDVDKQGVGPGRGSAAGSLICYLLRITEIDPMQFPLMQFERFIDPSRPDEPDIDIDFANPAAVFEYARQKYGEAHTSHIANYMRYRGRTAIQDVARAHELDDFSEVYELKDLIVDRDDGDPRENYSVVDAIAGFDRAKQIVKKYPDLLMARDIEGDYRGMGIHAAGLVISTKPIADTCAIYTQTKDGVTRRGIAYDKRDAEYLGMLKMDILGLKTMGLITDVLDWIGMTHNELYALPLDDQAVLDGVFGTGDLTGIFQFDGRTTRGIVDKLAGQTTFEFRHLADINALSRPGALISGQTSHYEAVELGTEPPRDWGYPEINDVLSSTNGCLVYQEQVMGMGRVAGMPGERVGALRRIIGKKKQGGAFEAFWEEFRDGMQREIGMPEADARELWDYMAASSSYLFNIAHAVCYAVVGYWLAWLKFYYPTEFYAAALRRADVTKGQDVVLMQDAVRHEIRVLGPDLGKSRLTWEPGNTRSFDGLREDGTPKRGFVGPSYDSLRAGFTQIVGVGDKVGAKMIQWRDREIGAPVKGKAINFAALDRSWSEMRYVAAKKGRKTKPDEPSKGVPGVGPKMIEKIEQMCESKDPFGLNRAARAVDRIEEAIADGELGLLGGATPSNLLLESVDEKIVFIGLIKEVVIKDHIEQLRKRSGKSVEQIRAETNDPDKTTKATIIAEDAEGIEVHIYVHRFLYPEHASTLADWNTSTAVHVLGLSRDGHGPSVQAEDLALIELEDL</sequence>
<dbReference type="Pfam" id="PF02811">
    <property type="entry name" value="PHP"/>
    <property type="match status" value="1"/>
</dbReference>
<name>A0A345M6I5_9CAUD</name>
<evidence type="ECO:0000256" key="5">
    <source>
        <dbReference type="SAM" id="MobiDB-lite"/>
    </source>
</evidence>
<dbReference type="GO" id="GO:0006260">
    <property type="term" value="P:DNA replication"/>
    <property type="evidence" value="ECO:0007669"/>
    <property type="project" value="UniProtKB-KW"/>
</dbReference>
<evidence type="ECO:0000313" key="7">
    <source>
        <dbReference type="EMBL" id="AXH66106.1"/>
    </source>
</evidence>
<keyword evidence="8" id="KW-1185">Reference proteome</keyword>
<evidence type="ECO:0000256" key="1">
    <source>
        <dbReference type="ARBA" id="ARBA00022679"/>
    </source>
</evidence>
<proteinExistence type="predicted"/>
<dbReference type="Gene3D" id="3.20.20.140">
    <property type="entry name" value="Metal-dependent hydrolases"/>
    <property type="match status" value="1"/>
</dbReference>
<dbReference type="EMBL" id="MH576960">
    <property type="protein sequence ID" value="AXH66106.1"/>
    <property type="molecule type" value="Genomic_DNA"/>
</dbReference>
<dbReference type="SUPFAM" id="SSF89550">
    <property type="entry name" value="PHP domain-like"/>
    <property type="match status" value="1"/>
</dbReference>
<keyword evidence="1" id="KW-0808">Transferase</keyword>
<dbReference type="KEGG" id="vg:65115125"/>
<dbReference type="Pfam" id="PF07733">
    <property type="entry name" value="DNA_pol3_alpha"/>
    <property type="match status" value="1"/>
</dbReference>
<dbReference type="RefSeq" id="YP_010097461.1">
    <property type="nucleotide sequence ID" value="NC_055758.1"/>
</dbReference>
<feature type="domain" description="Polymerase/histidinol phosphatase N-terminal" evidence="6">
    <location>
        <begin position="27"/>
        <end position="94"/>
    </location>
</feature>
<evidence type="ECO:0000256" key="3">
    <source>
        <dbReference type="ARBA" id="ARBA00022705"/>
    </source>
</evidence>
<dbReference type="InterPro" id="IPR011708">
    <property type="entry name" value="DNA_pol3_alpha_NTPase_dom"/>
</dbReference>
<evidence type="ECO:0000256" key="4">
    <source>
        <dbReference type="ARBA" id="ARBA00022932"/>
    </source>
</evidence>
<dbReference type="GO" id="GO:0008408">
    <property type="term" value="F:3'-5' exonuclease activity"/>
    <property type="evidence" value="ECO:0007669"/>
    <property type="project" value="InterPro"/>
</dbReference>
<keyword evidence="2" id="KW-0548">Nucleotidyltransferase</keyword>
<organism evidence="7 8">
    <name type="scientific">Gordonia phage Pleakley</name>
    <dbReference type="NCBI Taxonomy" id="2283246"/>
    <lineage>
        <taxon>Viruses</taxon>
        <taxon>Duplodnaviria</taxon>
        <taxon>Heunggongvirae</taxon>
        <taxon>Uroviricota</taxon>
        <taxon>Caudoviricetes</taxon>
        <taxon>Zierdtviridae</taxon>
        <taxon>Emilbogenvirinae</taxon>
        <taxon>Pleakleyvirus</taxon>
        <taxon>Pleakleyvirus pleakley</taxon>
    </lineage>
</organism>
<evidence type="ECO:0000313" key="8">
    <source>
        <dbReference type="Proteomes" id="UP000260273"/>
    </source>
</evidence>
<reference evidence="8" key="1">
    <citation type="submission" date="2018-07" db="EMBL/GenBank/DDBJ databases">
        <authorList>
            <person name="Quirk P.G."/>
            <person name="Krulwich T.A."/>
        </authorList>
    </citation>
    <scope>NUCLEOTIDE SEQUENCE [LARGE SCALE GENOMIC DNA]</scope>
</reference>
<dbReference type="InterPro" id="IPR016195">
    <property type="entry name" value="Pol/histidinol_Pase-like"/>
</dbReference>
<dbReference type="SMART" id="SM00481">
    <property type="entry name" value="POLIIIAc"/>
    <property type="match status" value="1"/>
</dbReference>
<keyword evidence="4" id="KW-0239">DNA-directed DNA polymerase</keyword>
<keyword evidence="3" id="KW-0235">DNA replication</keyword>
<gene>
    <name evidence="7" type="primary">67</name>
    <name evidence="7" type="ORF">SEA_PLEAKLEY_67</name>
</gene>
<dbReference type="InterPro" id="IPR004013">
    <property type="entry name" value="PHP_dom"/>
</dbReference>
<accession>A0A345M6I5</accession>
<dbReference type="PANTHER" id="PTHR32294">
    <property type="entry name" value="DNA POLYMERASE III SUBUNIT ALPHA"/>
    <property type="match status" value="1"/>
</dbReference>
<dbReference type="InterPro" id="IPR004805">
    <property type="entry name" value="DnaE2/DnaE/PolC"/>
</dbReference>
<feature type="compositionally biased region" description="Basic and acidic residues" evidence="5">
    <location>
        <begin position="1"/>
        <end position="14"/>
    </location>
</feature>
<dbReference type="NCBIfam" id="TIGR00594">
    <property type="entry name" value="polc"/>
    <property type="match status" value="1"/>
</dbReference>
<dbReference type="Proteomes" id="UP000260273">
    <property type="component" value="Segment"/>
</dbReference>
<dbReference type="Pfam" id="PF17657">
    <property type="entry name" value="DNA_pol3_finger"/>
    <property type="match status" value="1"/>
</dbReference>
<dbReference type="InterPro" id="IPR040982">
    <property type="entry name" value="DNA_pol3_finger"/>
</dbReference>
<dbReference type="InterPro" id="IPR003141">
    <property type="entry name" value="Pol/His_phosphatase_N"/>
</dbReference>
<dbReference type="GeneID" id="65115125"/>
<protein>
    <submittedName>
        <fullName evidence="7">DnaE-like DNA polymerase III</fullName>
    </submittedName>
</protein>
<feature type="region of interest" description="Disordered" evidence="5">
    <location>
        <begin position="1"/>
        <end position="24"/>
    </location>
</feature>
<evidence type="ECO:0000256" key="2">
    <source>
        <dbReference type="ARBA" id="ARBA00022695"/>
    </source>
</evidence>
<evidence type="ECO:0000259" key="6">
    <source>
        <dbReference type="SMART" id="SM00481"/>
    </source>
</evidence>
<dbReference type="GO" id="GO:0003887">
    <property type="term" value="F:DNA-directed DNA polymerase activity"/>
    <property type="evidence" value="ECO:0007669"/>
    <property type="project" value="UniProtKB-KW"/>
</dbReference>